<proteinExistence type="predicted"/>
<accession>A0A261S1J3</accession>
<dbReference type="SUPFAM" id="SSF50891">
    <property type="entry name" value="Cyclophilin-like"/>
    <property type="match status" value="1"/>
</dbReference>
<dbReference type="InterPro" id="IPR052708">
    <property type="entry name" value="PxpC"/>
</dbReference>
<protein>
    <recommendedName>
        <fullName evidence="4">Carboxyltransferase domain-containing protein</fullName>
    </recommendedName>
</protein>
<dbReference type="Proteomes" id="UP000216020">
    <property type="component" value="Unassembled WGS sequence"/>
</dbReference>
<sequence>MIRVLKPGALTQLQDLGRYGYQRYGVPVNGVMDEWAHRVANILVGNDETVATLECTLAGPVLEFREERLIALCGADMRASLDGLPAPLNEPLLVRRGAVLAFGECRRGARLYLAVRGGFDVEPVMGSASTFARGGFGGFVGRALAKGDRLPLRAADPGYPRARRLLVQSGTPFVSAALFDLPPRETPEAVRAMRGPQWQAFTEDARAAFTSTPFTVDTQSDRMGYRLRGEVLKLEQPLEMISEATAFGTVQVPPDGNPIVLMADRQSAGGYPKIAYVATVDLPVLAQALPGAALRFAIVEMEEAQALYLAQAAELAALRERVRAAMSPAADASHGDGAREE</sequence>
<dbReference type="PANTHER" id="PTHR43309:SF5">
    <property type="entry name" value="5-OXOPROLINASE SUBUNIT C"/>
    <property type="match status" value="1"/>
</dbReference>
<keyword evidence="6" id="KW-1185">Reference proteome</keyword>
<dbReference type="InterPro" id="IPR029000">
    <property type="entry name" value="Cyclophilin-like_dom_sf"/>
</dbReference>
<feature type="domain" description="Carboxyltransferase" evidence="4">
    <location>
        <begin position="23"/>
        <end position="314"/>
    </location>
</feature>
<evidence type="ECO:0000259" key="4">
    <source>
        <dbReference type="SMART" id="SM00797"/>
    </source>
</evidence>
<keyword evidence="1" id="KW-0547">Nucleotide-binding</keyword>
<dbReference type="AlphaFoldDB" id="A0A261S1J3"/>
<evidence type="ECO:0000313" key="5">
    <source>
        <dbReference type="EMBL" id="OZI30363.1"/>
    </source>
</evidence>
<evidence type="ECO:0000256" key="1">
    <source>
        <dbReference type="ARBA" id="ARBA00022741"/>
    </source>
</evidence>
<keyword evidence="3" id="KW-0067">ATP-binding</keyword>
<dbReference type="Pfam" id="PF02626">
    <property type="entry name" value="CT_A_B"/>
    <property type="match status" value="1"/>
</dbReference>
<dbReference type="NCBIfam" id="TIGR00724">
    <property type="entry name" value="urea_amlyse_rel"/>
    <property type="match status" value="1"/>
</dbReference>
<dbReference type="GO" id="GO:0005524">
    <property type="term" value="F:ATP binding"/>
    <property type="evidence" value="ECO:0007669"/>
    <property type="project" value="UniProtKB-KW"/>
</dbReference>
<comment type="caution">
    <text evidence="5">The sequence shown here is derived from an EMBL/GenBank/DDBJ whole genome shotgun (WGS) entry which is preliminary data.</text>
</comment>
<dbReference type="PANTHER" id="PTHR43309">
    <property type="entry name" value="5-OXOPROLINASE SUBUNIT C"/>
    <property type="match status" value="1"/>
</dbReference>
<dbReference type="Gene3D" id="2.40.100.10">
    <property type="entry name" value="Cyclophilin-like"/>
    <property type="match status" value="1"/>
</dbReference>
<reference evidence="6" key="1">
    <citation type="submission" date="2017-05" db="EMBL/GenBank/DDBJ databases">
        <title>Complete and WGS of Bordetella genogroups.</title>
        <authorList>
            <person name="Spilker T."/>
            <person name="Lipuma J."/>
        </authorList>
    </citation>
    <scope>NUCLEOTIDE SEQUENCE [LARGE SCALE GENOMIC DNA]</scope>
    <source>
        <strain evidence="6">AU16122</strain>
    </source>
</reference>
<keyword evidence="2" id="KW-0378">Hydrolase</keyword>
<dbReference type="RefSeq" id="WP_094854791.1">
    <property type="nucleotide sequence ID" value="NZ_NEVM01000005.1"/>
</dbReference>
<gene>
    <name evidence="5" type="ORF">CAL29_20215</name>
</gene>
<organism evidence="5 6">
    <name type="scientific">Bordetella genomosp. 10</name>
    <dbReference type="NCBI Taxonomy" id="1416804"/>
    <lineage>
        <taxon>Bacteria</taxon>
        <taxon>Pseudomonadati</taxon>
        <taxon>Pseudomonadota</taxon>
        <taxon>Betaproteobacteria</taxon>
        <taxon>Burkholderiales</taxon>
        <taxon>Alcaligenaceae</taxon>
        <taxon>Bordetella</taxon>
    </lineage>
</organism>
<evidence type="ECO:0000256" key="2">
    <source>
        <dbReference type="ARBA" id="ARBA00022801"/>
    </source>
</evidence>
<dbReference type="OrthoDB" id="9768696at2"/>
<name>A0A261S1J3_9BORD</name>
<dbReference type="InterPro" id="IPR003778">
    <property type="entry name" value="CT_A_B"/>
</dbReference>
<dbReference type="GO" id="GO:0016787">
    <property type="term" value="F:hydrolase activity"/>
    <property type="evidence" value="ECO:0007669"/>
    <property type="project" value="UniProtKB-KW"/>
</dbReference>
<dbReference type="SMART" id="SM00797">
    <property type="entry name" value="AHS2"/>
    <property type="match status" value="1"/>
</dbReference>
<dbReference type="EMBL" id="NEVM01000005">
    <property type="protein sequence ID" value="OZI30363.1"/>
    <property type="molecule type" value="Genomic_DNA"/>
</dbReference>
<evidence type="ECO:0000313" key="6">
    <source>
        <dbReference type="Proteomes" id="UP000216020"/>
    </source>
</evidence>
<evidence type="ECO:0000256" key="3">
    <source>
        <dbReference type="ARBA" id="ARBA00022840"/>
    </source>
</evidence>